<comment type="similarity">
    <text evidence="1">Belongs to the class I-like SAM-binding methyltransferase superfamily. TRM5/TYW2 family.</text>
</comment>
<feature type="compositionally biased region" description="Basic and acidic residues" evidence="12">
    <location>
        <begin position="2029"/>
        <end position="2044"/>
    </location>
</feature>
<feature type="region of interest" description="Disordered" evidence="12">
    <location>
        <begin position="1988"/>
        <end position="2070"/>
    </location>
</feature>
<gene>
    <name evidence="15" type="ORF">C1SCF055_LOCUS20076</name>
</gene>
<feature type="binding site" evidence="10">
    <location>
        <begin position="305"/>
        <end position="306"/>
    </location>
    <ligand>
        <name>S-adenosyl-L-methionine</name>
        <dbReference type="ChEBI" id="CHEBI:59789"/>
    </ligand>
</feature>
<evidence type="ECO:0000256" key="2">
    <source>
        <dbReference type="ARBA" id="ARBA00022490"/>
    </source>
</evidence>
<dbReference type="InterPro" id="IPR030382">
    <property type="entry name" value="MeTrfase_TRM5/TYW2"/>
</dbReference>
<dbReference type="GO" id="GO:0005759">
    <property type="term" value="C:mitochondrial matrix"/>
    <property type="evidence" value="ECO:0007669"/>
    <property type="project" value="UniProtKB-SubCell"/>
</dbReference>
<dbReference type="CDD" id="cd02440">
    <property type="entry name" value="AdoMet_MTases"/>
    <property type="match status" value="1"/>
</dbReference>
<dbReference type="SUPFAM" id="SSF53335">
    <property type="entry name" value="S-adenosyl-L-methionine-dependent methyltransferases"/>
    <property type="match status" value="1"/>
</dbReference>
<dbReference type="InterPro" id="IPR056743">
    <property type="entry name" value="TRM5-TYW2-like_MTfase"/>
</dbReference>
<dbReference type="Gene3D" id="3.30.420.10">
    <property type="entry name" value="Ribonuclease H-like superfamily/Ribonuclease H"/>
    <property type="match status" value="1"/>
</dbReference>
<evidence type="ECO:0000256" key="10">
    <source>
        <dbReference type="HAMAP-Rule" id="MF_03152"/>
    </source>
</evidence>
<dbReference type="GO" id="GO:0005634">
    <property type="term" value="C:nucleus"/>
    <property type="evidence" value="ECO:0007669"/>
    <property type="project" value="UniProtKB-SubCell"/>
</dbReference>
<evidence type="ECO:0000256" key="12">
    <source>
        <dbReference type="SAM" id="MobiDB-lite"/>
    </source>
</evidence>
<dbReference type="GO" id="GO:0002939">
    <property type="term" value="P:tRNA N1-guanine methylation"/>
    <property type="evidence" value="ECO:0007669"/>
    <property type="project" value="TreeGrafter"/>
</dbReference>
<feature type="compositionally biased region" description="Acidic residues" evidence="12">
    <location>
        <begin position="2002"/>
        <end position="2014"/>
    </location>
</feature>
<evidence type="ECO:0000256" key="6">
    <source>
        <dbReference type="ARBA" id="ARBA00022694"/>
    </source>
</evidence>
<feature type="coiled-coil region" evidence="11">
    <location>
        <begin position="1332"/>
        <end position="1377"/>
    </location>
</feature>
<comment type="similarity">
    <text evidence="10">Belongs to the TRM5 / TYW2 family.</text>
</comment>
<evidence type="ECO:0000313" key="15">
    <source>
        <dbReference type="EMBL" id="CAI3993313.1"/>
    </source>
</evidence>
<evidence type="ECO:0000313" key="16">
    <source>
        <dbReference type="EMBL" id="CAL4780625.1"/>
    </source>
</evidence>
<comment type="subcellular location">
    <subcellularLocation>
        <location evidence="10">Mitochondrion matrix</location>
    </subcellularLocation>
    <subcellularLocation>
        <location evidence="10">Nucleus</location>
    </subcellularLocation>
    <subcellularLocation>
        <location evidence="10">Cytoplasm</location>
    </subcellularLocation>
    <text evidence="10">Predominantly in the mitochondria and in the nucleus.</text>
</comment>
<sequence>MPRIQGAMAAVTLGLTRHRRRKARTVHRRVLSVSTKSGDRIHRELFNDVQELWAVRMPHNGAYRLRQALSKSDSGRAGTETGGIRKGPMRQNWADFILKQRKEQGIFNVVSETLGAHSLLLLAHEVSPADLPEEMQNLIAAFQGSFTRYTLVLNYHNYSYKEVLSRLLPSTITVPSGYEIVGHIAHFNLLDQHWPHRFLIGEVCLDKCPCIKTVVAKLGAVSNKFRTFDMEVIAGQPLTQVTLKEHGLQLQFDFQKVYWNSRMSAERGRVAAKCGPGEVVLDLCCGVGAFALLCARKGCLVIANDLNPDAVLFAQRNAELTRLALDILCDEVHRAIPPHVQSGKIQEAEIHRENRARDEANEMKNAKKVRNVQESNEADDVRNMKCDMNGMGNITISSSMARSEGNLSVYCYTFASSRSEVLEHLKLLLPHLPEVHTAKIRHVRLVSPSKAMFCVEFDLELKGGICVCEWDAPHFGGREPPPPSWDGNDPSNELVMYEKNVKLWEFESELDPVKRGVRLLRNLSGVARSVADTLEFDEIACAKGAENLLKALKDHFAPHLEVSLPRAFERAIYGSPRTSKGSIQEYIIRCERAFHMLQKEGVTLPDTAIGYVIYRQAALTENQELRFGAWSRGNYDQKTVVSCLRKLDKVVMDSKGKSSTAFLQEDDGAGDSGDDFFPTSQEGYEDSDVENAIYMEEDDPNKIYDEAEAQLALATYQEVRKALNAKQKARQYYGSGKRGSFGKAAFTRQRKKITVEELKLRTRCGKCGLVGHWAAECGNPPDARGRQFSAVQSHRSQGSSSASSGGKTGSQSTGQQTCLESETASYAQFTGLTTSPTMAVVDTAAQDGLNGAAALERLKERLAQCGLTVVWTGRQAKAHGVGGQATVLGIVAIPLGVAGKTGILEATVVTGEVPLLLPVKMLRSLRAVVDLNEMSVRFHTLQRSVELNTLPSGHVAIEVTDFGQEGFVFPHEATKAAEYRESDFRINLGPNQTGSVMLSHLPRLQRSPEVASASVAIGEKPHNSKRALKHWRQVLDKAHMVEQLVGLEASVHSWLPQSGAPSVCGQLSQEQLEEHVKHAELLTSLRGKTVPVKTAEECHHPGNRLNQGGSQHGGWVICQDCHSRWSLYKKTSTAAAKKKAVTATTSPASSAQEKFDVAKMEYTIRGKLEQEFHTKYVESMNSMKEEVQMEQAQQNSWMQNVNSSHLRRANELEMAVQREEMKQAEIKEMASAEMRQMQAKLHFQHKQLGIVELMKTEYASMALGMKYQESQGYHDSEMYEYAERQWENLEEAQALGKGFEDEGTWVRLKEPVGELKGRVEKLNQGGHFWAQRICLEEGEEMYEVEMEDLEDETECLVKIGQTEKSKMEDMVEEVEEKALPKKTKKQLRKAHAEAWPVDVSEVFSPPRLTKEAPKMGLKPGGAYDLKTGYNLRCQKDRKRMEEELAEDRPELLLCCPPCGPFSVLQQLNYPKMPAAKVKHIIAEGVDCLKIAAKKCKQQHEAGRVFIFEHPRNSKAWKEEELEELRRLPGVYVCHFDMCRYGMRVKKDLNKKPTTMIVNSESIAQELQRRCDGTILKGLKKHLAQREPKPEEEVTVLAMGLEDELDEEIERAGEEDKMKIQRMHNNLGHPALPSFLRFLKAGRVRQEVVKWVAREFSCPTCKSHELPKAPRPAVVPKCYAPGVAMGLDVFYIPDELNQRSLPVLNMLDLGTNYQMVEVLESKEPLHIWRTMWRTWARTFGLPQYISVDEGREFRAGFAQMCASAGTLVFRAAARAPWQQGKVERHGGLMKTLLEKSREEMPPTSRHELVHLIYACEAAKNRFSNRSGYSPAQRQIGQWPRMPSSLMSDEELDPTLQAQHRVDDFEKLMEMRRVAQDAFMKTASREAAARAVKARPRVQRTFKAGDVVYVFRSLRKKKAIHQATVRRTLQQKASWVGPGHVLALEGSVVWVNMFGELWRAAVEQVRLATTEERLGIEVVSEEFEEMQERLKRSSHRAGYRDVSEEAWPEVEEEDPERQDRRGAEEEEDEVRAEGDARGRPRIRFDEAGAAAAEEDYSPGTPVAGDQQVEPDQEAEIKRMPTTEEMEAIMRSIRQSDRLDGHPPQEYEAKRDKLEGRWRRMWRKNFFNPIQAEGSPIPLRALGKGRRTIMVRANGEEEKVEDEWSLFAKREEKRSWWKGITEFPVDQHFLLHTRADSGPGKKKRGEGEVFPHEIKPEEWPEWEVQDREEFQKIVRSGALRVLSLEESRAVKARLKAEGKANRILPSRMVRRYKPGEGPGAPRSLKSRFCIRGDCDPDAASLERFAPTVTTSNLQVVIQMAVNKRFRGKVGDLKSAFTQSKPLVRDGGPLYCRACHGSMPGLHEEQIAEVILGCYGLMDAPLNWRQTLTAFIQEDLKYTQSSLDPCTYIHFDKEGKIRGVIAVEVDDLLMFGDEVHEKKVEELQKRFSFGKLKEITQEGVDFNGRRLRMEGDTVLIDMQAFVQERLKAVELEKERMKQKNEPINEQERSRVRSACGALNWLGREGRPDAAAAASLFSSQMVDMKVEDIIELNHTIARLKEEPELSLRIQPIDEKDMRWGVITDASYANARGGKTQAGHMLISFHKDLLAGKCAATNLLHWRSGKLQRTVGSTLAAETQSLARGVGDLLWMIAMYLELTEPSFQLREWRKFIGRVGYTAFSKYEKTEEMQDALALVDAKSLYDLLIHETTGGTDRRNALDVQVLREELKELSGKIRWVEHMQMPADCLTKKRGRVDTLHRILKEGTFGITEEATTLKERLSVEGKDLPLDTEEIPVKALNTRHAE</sequence>
<dbReference type="EMBL" id="CAMXCT020001814">
    <property type="protein sequence ID" value="CAL1146688.1"/>
    <property type="molecule type" value="Genomic_DNA"/>
</dbReference>
<comment type="function">
    <text evidence="10">Specifically methylates the N1 position of guanosine-37 in various cytoplasmic and mitochondrial tRNAs. Methylation is not dependent on the nature of the nucleoside 5' of the target nucleoside. This is the first step in the biosynthesis of wybutosine (yW), a modified base adjacent to the anticodon of tRNAs and required for accurate decoding.</text>
</comment>
<dbReference type="FunFam" id="3.30.300.110:FF:000001">
    <property type="entry name" value="tRNA (guanine(37)-N1)-methyltransferase"/>
    <property type="match status" value="1"/>
</dbReference>
<dbReference type="PROSITE" id="PS51684">
    <property type="entry name" value="SAM_MT_TRM5_TYW2"/>
    <property type="match status" value="1"/>
</dbReference>
<evidence type="ECO:0000259" key="13">
    <source>
        <dbReference type="PROSITE" id="PS50994"/>
    </source>
</evidence>
<evidence type="ECO:0000256" key="7">
    <source>
        <dbReference type="ARBA" id="ARBA00023128"/>
    </source>
</evidence>
<evidence type="ECO:0000259" key="14">
    <source>
        <dbReference type="PROSITE" id="PS51684"/>
    </source>
</evidence>
<evidence type="ECO:0000256" key="8">
    <source>
        <dbReference type="ARBA" id="ARBA00023242"/>
    </source>
</evidence>
<dbReference type="SUPFAM" id="SSF53098">
    <property type="entry name" value="Ribonuclease H-like"/>
    <property type="match status" value="1"/>
</dbReference>
<dbReference type="EMBL" id="CAMXCT010001814">
    <property type="protein sequence ID" value="CAI3993313.1"/>
    <property type="molecule type" value="Genomic_DNA"/>
</dbReference>
<dbReference type="Gene3D" id="3.30.300.110">
    <property type="entry name" value="Met-10+ protein-like domains"/>
    <property type="match status" value="1"/>
</dbReference>
<dbReference type="GO" id="GO:0003676">
    <property type="term" value="F:nucleic acid binding"/>
    <property type="evidence" value="ECO:0007669"/>
    <property type="project" value="InterPro"/>
</dbReference>
<organism evidence="15">
    <name type="scientific">Cladocopium goreaui</name>
    <dbReference type="NCBI Taxonomy" id="2562237"/>
    <lineage>
        <taxon>Eukaryota</taxon>
        <taxon>Sar</taxon>
        <taxon>Alveolata</taxon>
        <taxon>Dinophyceae</taxon>
        <taxon>Suessiales</taxon>
        <taxon>Symbiodiniaceae</taxon>
        <taxon>Cladocopium</taxon>
    </lineage>
</organism>
<dbReference type="Proteomes" id="UP001152797">
    <property type="component" value="Unassembled WGS sequence"/>
</dbReference>
<evidence type="ECO:0000256" key="3">
    <source>
        <dbReference type="ARBA" id="ARBA00022603"/>
    </source>
</evidence>
<keyword evidence="11" id="KW-0175">Coiled coil</keyword>
<comment type="subunit">
    <text evidence="10">Monomer.</text>
</comment>
<dbReference type="HAMAP" id="MF_03152">
    <property type="entry name" value="TRM5"/>
    <property type="match status" value="1"/>
</dbReference>
<dbReference type="Pfam" id="PF02475">
    <property type="entry name" value="TRM5-TYW2_MTfase"/>
    <property type="match status" value="1"/>
</dbReference>
<comment type="caution">
    <text evidence="15">The sequence shown here is derived from an EMBL/GenBank/DDBJ whole genome shotgun (WGS) entry which is preliminary data.</text>
</comment>
<keyword evidence="4 10" id="KW-0808">Transferase</keyword>
<feature type="domain" description="Integrase catalytic" evidence="13">
    <location>
        <begin position="1676"/>
        <end position="1837"/>
    </location>
</feature>
<comment type="catalytic activity">
    <reaction evidence="9 10">
        <text>guanosine(37) in tRNA + S-adenosyl-L-methionine = N(1)-methylguanosine(37) in tRNA + S-adenosyl-L-homocysteine + H(+)</text>
        <dbReference type="Rhea" id="RHEA:36899"/>
        <dbReference type="Rhea" id="RHEA-COMP:10145"/>
        <dbReference type="Rhea" id="RHEA-COMP:10147"/>
        <dbReference type="ChEBI" id="CHEBI:15378"/>
        <dbReference type="ChEBI" id="CHEBI:57856"/>
        <dbReference type="ChEBI" id="CHEBI:59789"/>
        <dbReference type="ChEBI" id="CHEBI:73542"/>
        <dbReference type="ChEBI" id="CHEBI:74269"/>
        <dbReference type="EC" id="2.1.1.228"/>
    </reaction>
</comment>
<reference evidence="16 17" key="2">
    <citation type="submission" date="2024-05" db="EMBL/GenBank/DDBJ databases">
        <authorList>
            <person name="Chen Y."/>
            <person name="Shah S."/>
            <person name="Dougan E. K."/>
            <person name="Thang M."/>
            <person name="Chan C."/>
        </authorList>
    </citation>
    <scope>NUCLEOTIDE SEQUENCE [LARGE SCALE GENOMIC DNA]</scope>
</reference>
<dbReference type="Pfam" id="PF25133">
    <property type="entry name" value="TYW2_N_2"/>
    <property type="match status" value="1"/>
</dbReference>
<keyword evidence="6 10" id="KW-0819">tRNA processing</keyword>
<dbReference type="InterPro" id="IPR012337">
    <property type="entry name" value="RNaseH-like_sf"/>
</dbReference>
<feature type="region of interest" description="Disordered" evidence="12">
    <location>
        <begin position="784"/>
        <end position="817"/>
    </location>
</feature>
<dbReference type="GO" id="GO:0070901">
    <property type="term" value="P:mitochondrial tRNA methylation"/>
    <property type="evidence" value="ECO:0007669"/>
    <property type="project" value="UniProtKB-ARBA"/>
</dbReference>
<dbReference type="EMBL" id="CAMXCT030001814">
    <property type="protein sequence ID" value="CAL4780625.1"/>
    <property type="molecule type" value="Genomic_DNA"/>
</dbReference>
<protein>
    <recommendedName>
        <fullName evidence="10">tRNA (guanine(37)-N1)-methyltransferase</fullName>
        <ecNumber evidence="10">2.1.1.228</ecNumber>
    </recommendedName>
    <alternativeName>
        <fullName evidence="10">M1G-methyltransferase</fullName>
    </alternativeName>
    <alternativeName>
        <fullName evidence="10">tRNA [GM37] methyltransferase</fullName>
    </alternativeName>
    <alternativeName>
        <fullName evidence="10">tRNA methyltransferase 5 homolog</fullName>
    </alternativeName>
</protein>
<evidence type="ECO:0000256" key="11">
    <source>
        <dbReference type="SAM" id="Coils"/>
    </source>
</evidence>
<comment type="caution">
    <text evidence="10">Lacks conserved residue(s) required for the propagation of feature annotation.</text>
</comment>
<dbReference type="InterPro" id="IPR036397">
    <property type="entry name" value="RNaseH_sf"/>
</dbReference>
<proteinExistence type="inferred from homology"/>
<dbReference type="Gene3D" id="3.40.50.150">
    <property type="entry name" value="Vaccinia Virus protein VP39"/>
    <property type="match status" value="1"/>
</dbReference>
<feature type="compositionally biased region" description="Low complexity" evidence="12">
    <location>
        <begin position="792"/>
        <end position="817"/>
    </location>
</feature>
<accession>A0A9P1CLX7</accession>
<keyword evidence="8 10" id="KW-0539">Nucleus</keyword>
<dbReference type="PROSITE" id="PS50994">
    <property type="entry name" value="INTEGRASE"/>
    <property type="match status" value="1"/>
</dbReference>
<name>A0A9P1CLX7_9DINO</name>
<dbReference type="PANTHER" id="PTHR23245:SF36">
    <property type="entry name" value="TRNA (GUANINE(37)-N1)-METHYLTRANSFERASE"/>
    <property type="match status" value="1"/>
</dbReference>
<dbReference type="InterPro" id="IPR001584">
    <property type="entry name" value="Integrase_cat-core"/>
</dbReference>
<feature type="coiled-coil region" evidence="11">
    <location>
        <begin position="2475"/>
        <end position="2502"/>
    </location>
</feature>
<evidence type="ECO:0000256" key="1">
    <source>
        <dbReference type="ARBA" id="ARBA00009775"/>
    </source>
</evidence>
<reference evidence="15" key="1">
    <citation type="submission" date="2022-10" db="EMBL/GenBank/DDBJ databases">
        <authorList>
            <person name="Chen Y."/>
            <person name="Dougan E. K."/>
            <person name="Chan C."/>
            <person name="Rhodes N."/>
            <person name="Thang M."/>
        </authorList>
    </citation>
    <scope>NUCLEOTIDE SEQUENCE</scope>
</reference>
<feature type="binding site" evidence="10">
    <location>
        <position position="267"/>
    </location>
    <ligand>
        <name>S-adenosyl-L-methionine</name>
        <dbReference type="ChEBI" id="CHEBI:59789"/>
    </ligand>
</feature>
<evidence type="ECO:0000256" key="9">
    <source>
        <dbReference type="ARBA" id="ARBA00047783"/>
    </source>
</evidence>
<keyword evidence="3 10" id="KW-0489">Methyltransferase</keyword>
<evidence type="ECO:0000256" key="4">
    <source>
        <dbReference type="ARBA" id="ARBA00022679"/>
    </source>
</evidence>
<evidence type="ECO:0000313" key="17">
    <source>
        <dbReference type="Proteomes" id="UP001152797"/>
    </source>
</evidence>
<dbReference type="InterPro" id="IPR029063">
    <property type="entry name" value="SAM-dependent_MTases_sf"/>
</dbReference>
<dbReference type="GO" id="GO:0015074">
    <property type="term" value="P:DNA integration"/>
    <property type="evidence" value="ECO:0007669"/>
    <property type="project" value="InterPro"/>
</dbReference>
<dbReference type="InterPro" id="IPR056744">
    <property type="entry name" value="TRM5/TYW2-like_N"/>
</dbReference>
<dbReference type="InterPro" id="IPR013103">
    <property type="entry name" value="RVT_2"/>
</dbReference>
<dbReference type="EC" id="2.1.1.228" evidence="10"/>
<dbReference type="OrthoDB" id="408788at2759"/>
<evidence type="ECO:0000256" key="5">
    <source>
        <dbReference type="ARBA" id="ARBA00022691"/>
    </source>
</evidence>
<dbReference type="GO" id="GO:0052906">
    <property type="term" value="F:tRNA (guanine(37)-N1)-methyltransferase activity"/>
    <property type="evidence" value="ECO:0007669"/>
    <property type="project" value="UniProtKB-UniRule"/>
</dbReference>
<keyword evidence="5 10" id="KW-0949">S-adenosyl-L-methionine</keyword>
<dbReference type="InterPro" id="IPR025792">
    <property type="entry name" value="tRNA_Gua_MeTrfase_euk"/>
</dbReference>
<feature type="domain" description="SAM-dependent methyltransferase TRM5/TYW2-type" evidence="14">
    <location>
        <begin position="178"/>
        <end position="461"/>
    </location>
</feature>
<keyword evidence="2 10" id="KW-0963">Cytoplasm</keyword>
<keyword evidence="17" id="KW-1185">Reference proteome</keyword>
<dbReference type="PANTHER" id="PTHR23245">
    <property type="entry name" value="TRNA METHYLTRANSFERASE"/>
    <property type="match status" value="1"/>
</dbReference>
<dbReference type="Pfam" id="PF07727">
    <property type="entry name" value="RVT_2"/>
    <property type="match status" value="1"/>
</dbReference>
<keyword evidence="7 10" id="KW-0496">Mitochondrion</keyword>